<dbReference type="RefSeq" id="WP_075588212.1">
    <property type="nucleotide sequence ID" value="NZ_MSYM01000020.1"/>
</dbReference>
<evidence type="ECO:0000313" key="1">
    <source>
        <dbReference type="EMBL" id="OLP04537.1"/>
    </source>
</evidence>
<sequence>MKHLILYSTIAGGFFAQSEALDAAVARSREEVGEDVWKRGFSGNARGGATAVLRSYLDGACILPMAMEGLLNYVNYRENIDGNGNVYPKLRIGLQAGNDDQYTISLDLKSDVAQRLIVKLNNCLPGEWVKISAWPSPIERAGRTFINHAASIKDADGTEIPVSADFSTKLKEECTKVDNALRAVGVTDVKVIATAKANKRIESHKELLLKIRAVFVSESERV</sequence>
<comment type="caution">
    <text evidence="1">The sequence shown here is derived from an EMBL/GenBank/DDBJ whole genome shotgun (WGS) entry which is preliminary data.</text>
</comment>
<accession>A0A1Q8Y9B7</accession>
<gene>
    <name evidence="1" type="ORF">BLL52_4176</name>
</gene>
<protein>
    <submittedName>
        <fullName evidence="1">Uncharacterized protein</fullName>
    </submittedName>
</protein>
<organism evidence="1 2">
    <name type="scientific">Rhodoferax antarcticus ANT.BR</name>
    <dbReference type="NCBI Taxonomy" id="1111071"/>
    <lineage>
        <taxon>Bacteria</taxon>
        <taxon>Pseudomonadati</taxon>
        <taxon>Pseudomonadota</taxon>
        <taxon>Betaproteobacteria</taxon>
        <taxon>Burkholderiales</taxon>
        <taxon>Comamonadaceae</taxon>
        <taxon>Rhodoferax</taxon>
    </lineage>
</organism>
<dbReference type="AlphaFoldDB" id="A0A1Q8Y9B7"/>
<name>A0A1Q8Y9B7_9BURK</name>
<dbReference type="EMBL" id="MSYM01000020">
    <property type="protein sequence ID" value="OLP04537.1"/>
    <property type="molecule type" value="Genomic_DNA"/>
</dbReference>
<proteinExistence type="predicted"/>
<evidence type="ECO:0000313" key="2">
    <source>
        <dbReference type="Proteomes" id="UP000185911"/>
    </source>
</evidence>
<reference evidence="1 2" key="1">
    <citation type="submission" date="2017-01" db="EMBL/GenBank/DDBJ databases">
        <title>Genome sequence of Rhodoferax antarcticus ANT.BR, a psychrophilic purple nonsulfur bacterium from an Antarctic microbial mat.</title>
        <authorList>
            <person name="Baker J."/>
            <person name="Riester C."/>
            <person name="Skinner B."/>
            <person name="Newell A."/>
            <person name="Swingley W."/>
            <person name="Madigan M."/>
            <person name="Jung D."/>
            <person name="Asao M."/>
            <person name="Chen M."/>
            <person name="Loughlin P."/>
            <person name="Pan H."/>
            <person name="Lin S."/>
            <person name="Li N."/>
            <person name="Shaw J."/>
            <person name="Prado M."/>
            <person name="Sherman C."/>
            <person name="Li X."/>
            <person name="Tang J."/>
            <person name="Blankenship R."/>
            <person name="Zhao T."/>
            <person name="Touchman J."/>
            <person name="Sattley M."/>
        </authorList>
    </citation>
    <scope>NUCLEOTIDE SEQUENCE [LARGE SCALE GENOMIC DNA]</scope>
    <source>
        <strain evidence="1 2">ANT.BR</strain>
    </source>
</reference>
<keyword evidence="2" id="KW-1185">Reference proteome</keyword>
<dbReference type="Proteomes" id="UP000185911">
    <property type="component" value="Unassembled WGS sequence"/>
</dbReference>